<name>A0A146JZX5_9EUKA</name>
<sequence>RPYSHISSHRKMEKFMLDLFRHLKDRNGQMSDQQIIEASAQMFGPLTAAKLDYYWQKQAAKKTLPQLHKLYGKSADYIAEAVLNSVILNRDAFYSYQQLKDQPLSYYSWQTNKVCPGTVELLSYKQMKLGYNVMHVGNLIFGKVSSKDLEKLAKLGVDVDDFIVFMLDGQILIAAQDRTDLLYHLAVLAATELVTPKNEAYHVQPFTLDEELQYLDYCTEHQTLLLPYQILKTFQTENFVLYFNCSIATNAAILESLQLDVKERAQLVDDSKVQIVELSFDLHGGKVELCINGQAIDNPQFEVRHDSGSLIVSINSDKFRMAEKKFKNFFYSFAACCKTYQPTQQFSTQVKRSTSKQQTEENYAAINDELDINQLKLSQAPVEQAEANVELAENLDDLINIMMSRGSVAEKSIQRSQLPVKYEDSLKNPKLHMMQSDQSVINSLNHHVDSAPIIAQSANHAGWDYNPVLEQSNSKTRQGDSVISQSKIKWDEQPEKDLEENYNNPPHKEPAKSKIQYKNQEEEPVKTTTAAELLQRLKQSQAKYANIEQPKAVIENPFDKKNKAQEYVNEMPLYKAAQKDNESLKIEEQYPSIRAKSVYAEQEDLILTQRPEVNQVTDSKVEEMHFSQSQQQSATQIKQDMNISERDKADFREFIQRTYVEQIPMLIRANKSLYLKFAQIFLQSQYTTSEGLVQFISNQSGSQFTLHKKLRKPTTQTFTKFETNDVDQEITLFVDGKKKKLMIEDDDKYKEIVFGLHMM</sequence>
<feature type="non-terminal residue" evidence="2">
    <location>
        <position position="1"/>
    </location>
</feature>
<dbReference type="AlphaFoldDB" id="A0A146JZX5"/>
<protein>
    <submittedName>
        <fullName evidence="2">Uncharacterized protein</fullName>
    </submittedName>
</protein>
<proteinExistence type="predicted"/>
<accession>A0A146JZX5</accession>
<evidence type="ECO:0000313" key="2">
    <source>
        <dbReference type="EMBL" id="JAP90242.1"/>
    </source>
</evidence>
<evidence type="ECO:0000256" key="1">
    <source>
        <dbReference type="SAM" id="MobiDB-lite"/>
    </source>
</evidence>
<organism evidence="2">
    <name type="scientific">Trepomonas sp. PC1</name>
    <dbReference type="NCBI Taxonomy" id="1076344"/>
    <lineage>
        <taxon>Eukaryota</taxon>
        <taxon>Metamonada</taxon>
        <taxon>Diplomonadida</taxon>
        <taxon>Hexamitidae</taxon>
        <taxon>Hexamitinae</taxon>
        <taxon>Trepomonas</taxon>
    </lineage>
</organism>
<feature type="region of interest" description="Disordered" evidence="1">
    <location>
        <begin position="470"/>
        <end position="523"/>
    </location>
</feature>
<reference evidence="2" key="1">
    <citation type="submission" date="2015-07" db="EMBL/GenBank/DDBJ databases">
        <title>Adaptation to a free-living lifestyle via gene acquisitions in the diplomonad Trepomonas sp. PC1.</title>
        <authorList>
            <person name="Xu F."/>
            <person name="Jerlstrom-Hultqvist J."/>
            <person name="Kolisko M."/>
            <person name="Simpson A.G.B."/>
            <person name="Roger A.J."/>
            <person name="Svard S.G."/>
            <person name="Andersson J.O."/>
        </authorList>
    </citation>
    <scope>NUCLEOTIDE SEQUENCE</scope>
    <source>
        <strain evidence="2">PC1</strain>
    </source>
</reference>
<dbReference type="EMBL" id="GDID01006364">
    <property type="protein sequence ID" value="JAP90242.1"/>
    <property type="molecule type" value="Transcribed_RNA"/>
</dbReference>
<feature type="compositionally biased region" description="Polar residues" evidence="1">
    <location>
        <begin position="470"/>
        <end position="487"/>
    </location>
</feature>
<gene>
    <name evidence="2" type="ORF">TPC1_30263</name>
</gene>